<feature type="domain" description="Flagellar hook-associated protein FlgK helical" evidence="8">
    <location>
        <begin position="370"/>
        <end position="423"/>
    </location>
</feature>
<comment type="caution">
    <text evidence="9">The sequence shown here is derived from an EMBL/GenBank/DDBJ whole genome shotgun (WGS) entry which is preliminary data.</text>
</comment>
<dbReference type="SUPFAM" id="SSF64518">
    <property type="entry name" value="Phase 1 flagellin"/>
    <property type="match status" value="1"/>
</dbReference>
<dbReference type="EMBL" id="ATHI01000005">
    <property type="protein sequence ID" value="EPR34998.1"/>
    <property type="molecule type" value="Genomic_DNA"/>
</dbReference>
<reference evidence="9 10" key="1">
    <citation type="journal article" date="2013" name="Genome Announc.">
        <title>Draft genome sequences for three mercury-methylating, sulfate-reducing bacteria.</title>
        <authorList>
            <person name="Brown S.D."/>
            <person name="Hurt R.A.Jr."/>
            <person name="Gilmour C.C."/>
            <person name="Elias D.A."/>
        </authorList>
    </citation>
    <scope>NUCLEOTIDE SEQUENCE [LARGE SCALE GENOMIC DNA]</scope>
    <source>
        <strain evidence="9 10">DSM 16529</strain>
    </source>
</reference>
<keyword evidence="5" id="KW-0964">Secreted</keyword>
<dbReference type="Pfam" id="PF06429">
    <property type="entry name" value="Flg_bbr_C"/>
    <property type="match status" value="1"/>
</dbReference>
<evidence type="ECO:0000313" key="10">
    <source>
        <dbReference type="Proteomes" id="UP000014975"/>
    </source>
</evidence>
<evidence type="ECO:0000256" key="5">
    <source>
        <dbReference type="ARBA" id="ARBA00022525"/>
    </source>
</evidence>
<dbReference type="RefSeq" id="WP_020886247.1">
    <property type="nucleotide sequence ID" value="NZ_ATHI01000005.1"/>
</dbReference>
<evidence type="ECO:0000256" key="4">
    <source>
        <dbReference type="ARBA" id="ARBA00016244"/>
    </source>
</evidence>
<keyword evidence="9" id="KW-0969">Cilium</keyword>
<evidence type="ECO:0000256" key="3">
    <source>
        <dbReference type="ARBA" id="ARBA00009677"/>
    </source>
</evidence>
<dbReference type="InterPro" id="IPR002371">
    <property type="entry name" value="FlgK"/>
</dbReference>
<dbReference type="Proteomes" id="UP000014975">
    <property type="component" value="Unassembled WGS sequence"/>
</dbReference>
<evidence type="ECO:0000256" key="2">
    <source>
        <dbReference type="ARBA" id="ARBA00004613"/>
    </source>
</evidence>
<feature type="domain" description="Flagellar hook-associated protein FlgK helical" evidence="8">
    <location>
        <begin position="92"/>
        <end position="242"/>
    </location>
</feature>
<keyword evidence="6" id="KW-0975">Bacterial flagellum</keyword>
<dbReference type="STRING" id="1121439.dsat_2361"/>
<dbReference type="eggNOG" id="COG1256">
    <property type="taxonomic scope" value="Bacteria"/>
</dbReference>
<dbReference type="InterPro" id="IPR053927">
    <property type="entry name" value="FlgK_helical"/>
</dbReference>
<keyword evidence="9" id="KW-0282">Flagellum</keyword>
<dbReference type="PATRIC" id="fig|1121439.3.peg.754"/>
<evidence type="ECO:0000259" key="7">
    <source>
        <dbReference type="Pfam" id="PF06429"/>
    </source>
</evidence>
<keyword evidence="10" id="KW-1185">Reference proteome</keyword>
<dbReference type="PANTHER" id="PTHR30033">
    <property type="entry name" value="FLAGELLAR HOOK-ASSOCIATED PROTEIN 1"/>
    <property type="match status" value="1"/>
</dbReference>
<dbReference type="AlphaFoldDB" id="S7URQ9"/>
<feature type="domain" description="Flagellar basal-body/hook protein C-terminal" evidence="7">
    <location>
        <begin position="652"/>
        <end position="689"/>
    </location>
</feature>
<comment type="subcellular location">
    <subcellularLocation>
        <location evidence="1">Bacterial flagellum</location>
    </subcellularLocation>
    <subcellularLocation>
        <location evidence="2">Secreted</location>
    </subcellularLocation>
</comment>
<accession>S7URQ9</accession>
<comment type="similarity">
    <text evidence="3">Belongs to the flagella basal body rod proteins family.</text>
</comment>
<evidence type="ECO:0000259" key="8">
    <source>
        <dbReference type="Pfam" id="PF22638"/>
    </source>
</evidence>
<sequence length="690" mass="72194">MNNLMYIGQSALLNSQYAITVHGNNVANQEVTGYRRRTVAMSENISLNTAQGQVGTGASVQGLLRHFNSYLEAQYLKQNSDAASKQTLFNVLSQIETRFVEDEKYGTAALLNNFWSAWGTLMDSPDQSAARSTLLSSTDSLTARLNDLAADLLEQQRLLERSIASEVAATNSLLGELAALNGRITASPASAELLDQRDMLLRSLSDKVDIEVKYRDDGQVVVATRQGQTLVDGGTAYDFELLPPRAVASLMPSSGFAGQIYFEGASSHEYTIEVVDGGAASGGGATFRVSLDGGKTWLTDDNGATKLFVAGPKDEAVDIGGVSIWFGSLSNGDLPEGSALSSGDRFTVMPKTTLVWNSTAGGQVNVTPLDGNTKAGRLSGGSLAGLFEARDAHLGGYREQLDAFAASLIWEVNRVHSQGAGLSPLASATGIYAAEYSDVPLAASGLAFADRVAAGSFSLALFDETTGKPLGVTAVDFSSLPPGVANFDPEVHSLEDVAAAITASFPGQLTATVRNGRLEIAAEEGVRFEYADDTAGIFAATGHNCFLSGTGARDIAANPALAANPDRICAGHVNGQGESNAGDNTTARAMEALANAQISFRTTGGAVTTSLGEYFASLVAAVGGDKAAAKSAWSFAEALAASLDDQQESVGGVNLDEELALLSRQQQNYQAASRLIQVSLEMMDTILGLK</sequence>
<gene>
    <name evidence="9" type="ORF">dsat_2361</name>
</gene>
<dbReference type="GO" id="GO:0005198">
    <property type="term" value="F:structural molecule activity"/>
    <property type="evidence" value="ECO:0007669"/>
    <property type="project" value="InterPro"/>
</dbReference>
<name>S7URQ9_9BACT</name>
<dbReference type="Pfam" id="PF22638">
    <property type="entry name" value="FlgK_D1"/>
    <property type="match status" value="2"/>
</dbReference>
<evidence type="ECO:0000256" key="6">
    <source>
        <dbReference type="ARBA" id="ARBA00023143"/>
    </source>
</evidence>
<dbReference type="OrthoDB" id="9802553at2"/>
<dbReference type="PRINTS" id="PR01005">
    <property type="entry name" value="FLGHOOKAP1"/>
</dbReference>
<dbReference type="GO" id="GO:0009424">
    <property type="term" value="C:bacterial-type flagellum hook"/>
    <property type="evidence" value="ECO:0007669"/>
    <property type="project" value="InterPro"/>
</dbReference>
<dbReference type="GO" id="GO:0044780">
    <property type="term" value="P:bacterial-type flagellum assembly"/>
    <property type="evidence" value="ECO:0007669"/>
    <property type="project" value="InterPro"/>
</dbReference>
<organism evidence="9 10">
    <name type="scientific">Alkalidesulfovibrio alkalitolerans DSM 16529</name>
    <dbReference type="NCBI Taxonomy" id="1121439"/>
    <lineage>
        <taxon>Bacteria</taxon>
        <taxon>Pseudomonadati</taxon>
        <taxon>Thermodesulfobacteriota</taxon>
        <taxon>Desulfovibrionia</taxon>
        <taxon>Desulfovibrionales</taxon>
        <taxon>Desulfovibrionaceae</taxon>
        <taxon>Alkalidesulfovibrio</taxon>
    </lineage>
</organism>
<dbReference type="InterPro" id="IPR010930">
    <property type="entry name" value="Flg_bb/hook_C_dom"/>
</dbReference>
<dbReference type="GO" id="GO:0005576">
    <property type="term" value="C:extracellular region"/>
    <property type="evidence" value="ECO:0007669"/>
    <property type="project" value="UniProtKB-SubCell"/>
</dbReference>
<dbReference type="NCBIfam" id="TIGR02492">
    <property type="entry name" value="flgK_ends"/>
    <property type="match status" value="1"/>
</dbReference>
<evidence type="ECO:0000256" key="1">
    <source>
        <dbReference type="ARBA" id="ARBA00004365"/>
    </source>
</evidence>
<keyword evidence="9" id="KW-0966">Cell projection</keyword>
<protein>
    <recommendedName>
        <fullName evidence="4">Flagellar hook-associated protein 1</fullName>
    </recommendedName>
</protein>
<evidence type="ECO:0000313" key="9">
    <source>
        <dbReference type="EMBL" id="EPR34998.1"/>
    </source>
</evidence>
<dbReference type="PANTHER" id="PTHR30033:SF1">
    <property type="entry name" value="FLAGELLAR HOOK-ASSOCIATED PROTEIN 1"/>
    <property type="match status" value="1"/>
</dbReference>
<proteinExistence type="inferred from homology"/>